<proteinExistence type="predicted"/>
<gene>
    <name evidence="2" type="ORF">Ccrd_025928</name>
</gene>
<comment type="caution">
    <text evidence="2">The sequence shown here is derived from an EMBL/GenBank/DDBJ whole genome shotgun (WGS) entry which is preliminary data.</text>
</comment>
<evidence type="ECO:0000313" key="2">
    <source>
        <dbReference type="EMBL" id="KVH15479.1"/>
    </source>
</evidence>
<feature type="transmembrane region" description="Helical" evidence="1">
    <location>
        <begin position="50"/>
        <end position="70"/>
    </location>
</feature>
<feature type="non-terminal residue" evidence="2">
    <location>
        <position position="1"/>
    </location>
</feature>
<evidence type="ECO:0000313" key="3">
    <source>
        <dbReference type="Proteomes" id="UP000243975"/>
    </source>
</evidence>
<dbReference type="EMBL" id="LEKV01007124">
    <property type="protein sequence ID" value="KVH15479.1"/>
    <property type="molecule type" value="Genomic_DNA"/>
</dbReference>
<organism evidence="2 3">
    <name type="scientific">Cynara cardunculus var. scolymus</name>
    <name type="common">Globe artichoke</name>
    <name type="synonym">Cynara scolymus</name>
    <dbReference type="NCBI Taxonomy" id="59895"/>
    <lineage>
        <taxon>Eukaryota</taxon>
        <taxon>Viridiplantae</taxon>
        <taxon>Streptophyta</taxon>
        <taxon>Embryophyta</taxon>
        <taxon>Tracheophyta</taxon>
        <taxon>Spermatophyta</taxon>
        <taxon>Magnoliopsida</taxon>
        <taxon>eudicotyledons</taxon>
        <taxon>Gunneridae</taxon>
        <taxon>Pentapetalae</taxon>
        <taxon>asterids</taxon>
        <taxon>campanulids</taxon>
        <taxon>Asterales</taxon>
        <taxon>Asteraceae</taxon>
        <taxon>Carduoideae</taxon>
        <taxon>Cardueae</taxon>
        <taxon>Carduinae</taxon>
        <taxon>Cynara</taxon>
    </lineage>
</organism>
<evidence type="ECO:0000256" key="1">
    <source>
        <dbReference type="SAM" id="Phobius"/>
    </source>
</evidence>
<keyword evidence="1" id="KW-1133">Transmembrane helix</keyword>
<keyword evidence="1" id="KW-0812">Transmembrane</keyword>
<name>A0A103TE03_CYNCS</name>
<feature type="non-terminal residue" evidence="2">
    <location>
        <position position="129"/>
    </location>
</feature>
<keyword evidence="3" id="KW-1185">Reference proteome</keyword>
<dbReference type="Gramene" id="KVH15479">
    <property type="protein sequence ID" value="KVH15479"/>
    <property type="gene ID" value="Ccrd_025928"/>
</dbReference>
<accession>A0A103TE03</accession>
<keyword evidence="1" id="KW-0472">Membrane</keyword>
<dbReference type="AlphaFoldDB" id="A0A103TE03"/>
<dbReference type="STRING" id="59895.A0A103TE03"/>
<protein>
    <submittedName>
        <fullName evidence="2">Uncharacterized protein</fullName>
    </submittedName>
</protein>
<sequence>WYHSLKWRNHKLLFRISQEQEPELQRLVKACQKTKRHVTFFTTLARGRKLILDIATVIIFNFIMPNGFIVRVDIPFSTATIHHILRRWKLLDFVVLKWSSVSFLEVEKPETVVSRWSRATMHQENESAI</sequence>
<reference evidence="2 3" key="1">
    <citation type="journal article" date="2016" name="Sci. Rep.">
        <title>The genome sequence of the outbreeding globe artichoke constructed de novo incorporating a phase-aware low-pass sequencing strategy of F1 progeny.</title>
        <authorList>
            <person name="Scaglione D."/>
            <person name="Reyes-Chin-Wo S."/>
            <person name="Acquadro A."/>
            <person name="Froenicke L."/>
            <person name="Portis E."/>
            <person name="Beitel C."/>
            <person name="Tirone M."/>
            <person name="Mauro R."/>
            <person name="Lo Monaco A."/>
            <person name="Mauromicale G."/>
            <person name="Faccioli P."/>
            <person name="Cattivelli L."/>
            <person name="Rieseberg L."/>
            <person name="Michelmore R."/>
            <person name="Lanteri S."/>
        </authorList>
    </citation>
    <scope>NUCLEOTIDE SEQUENCE [LARGE SCALE GENOMIC DNA]</scope>
    <source>
        <strain evidence="2">2C</strain>
    </source>
</reference>
<dbReference type="Proteomes" id="UP000243975">
    <property type="component" value="Unassembled WGS sequence"/>
</dbReference>